<feature type="non-terminal residue" evidence="5">
    <location>
        <position position="1"/>
    </location>
</feature>
<organism evidence="5 6">
    <name type="scientific">Rotaria magnacalcarata</name>
    <dbReference type="NCBI Taxonomy" id="392030"/>
    <lineage>
        <taxon>Eukaryota</taxon>
        <taxon>Metazoa</taxon>
        <taxon>Spiralia</taxon>
        <taxon>Gnathifera</taxon>
        <taxon>Rotifera</taxon>
        <taxon>Eurotatoria</taxon>
        <taxon>Bdelloidea</taxon>
        <taxon>Philodinida</taxon>
        <taxon>Philodinidae</taxon>
        <taxon>Rotaria</taxon>
    </lineage>
</organism>
<feature type="transmembrane region" description="Helical" evidence="1">
    <location>
        <begin position="15"/>
        <end position="36"/>
    </location>
</feature>
<evidence type="ECO:0000313" key="4">
    <source>
        <dbReference type="EMBL" id="CAF4053404.1"/>
    </source>
</evidence>
<keyword evidence="1" id="KW-0472">Membrane</keyword>
<feature type="domain" description="GPR180/TMEM145 transmembrane" evidence="2">
    <location>
        <begin position="13"/>
        <end position="131"/>
    </location>
</feature>
<reference evidence="5" key="1">
    <citation type="submission" date="2021-02" db="EMBL/GenBank/DDBJ databases">
        <authorList>
            <person name="Nowell W R."/>
        </authorList>
    </citation>
    <scope>NUCLEOTIDE SEQUENCE</scope>
</reference>
<dbReference type="InterPro" id="IPR019336">
    <property type="entry name" value="GPR180/TMEM145_TM"/>
</dbReference>
<dbReference type="Proteomes" id="UP000681967">
    <property type="component" value="Unassembled WGS sequence"/>
</dbReference>
<keyword evidence="1" id="KW-0812">Transmembrane</keyword>
<dbReference type="InterPro" id="IPR047831">
    <property type="entry name" value="GPR180/TMEM145"/>
</dbReference>
<name>A0A8S2PSB5_9BILA</name>
<proteinExistence type="predicted"/>
<feature type="transmembrane region" description="Helical" evidence="1">
    <location>
        <begin position="48"/>
        <end position="66"/>
    </location>
</feature>
<dbReference type="Pfam" id="PF10192">
    <property type="entry name" value="GPR180-TMEM145_TM"/>
    <property type="match status" value="1"/>
</dbReference>
<dbReference type="EMBL" id="CAJOBI010006804">
    <property type="protein sequence ID" value="CAF4069801.1"/>
    <property type="molecule type" value="Genomic_DNA"/>
</dbReference>
<evidence type="ECO:0000256" key="1">
    <source>
        <dbReference type="SAM" id="Phobius"/>
    </source>
</evidence>
<feature type="transmembrane region" description="Helical" evidence="1">
    <location>
        <begin position="114"/>
        <end position="137"/>
    </location>
</feature>
<dbReference type="Proteomes" id="UP000681720">
    <property type="component" value="Unassembled WGS sequence"/>
</dbReference>
<dbReference type="GO" id="GO:0019236">
    <property type="term" value="P:response to pheromone"/>
    <property type="evidence" value="ECO:0007669"/>
    <property type="project" value="InterPro"/>
</dbReference>
<dbReference type="PANTHER" id="PTHR23252:SF43">
    <property type="entry name" value="INTIMAL THICKNESS RELATED RECEPTOR IRP DOMAIN-CONTAINING PROTEIN"/>
    <property type="match status" value="1"/>
</dbReference>
<dbReference type="EMBL" id="CAJOBJ010006174">
    <property type="protein sequence ID" value="CAF4053404.1"/>
    <property type="molecule type" value="Genomic_DNA"/>
</dbReference>
<comment type="caution">
    <text evidence="5">The sequence shown here is derived from an EMBL/GenBank/DDBJ whole genome shotgun (WGS) entry which is preliminary data.</text>
</comment>
<keyword evidence="1" id="KW-1133">Transmembrane helix</keyword>
<dbReference type="PANTHER" id="PTHR23252">
    <property type="entry name" value="INTIMAL THICKNESS RECEPTOR-RELATED"/>
    <property type="match status" value="1"/>
</dbReference>
<accession>A0A8S2PSB5</accession>
<evidence type="ECO:0000313" key="3">
    <source>
        <dbReference type="EMBL" id="CAF3985253.1"/>
    </source>
</evidence>
<evidence type="ECO:0000313" key="5">
    <source>
        <dbReference type="EMBL" id="CAF4069801.1"/>
    </source>
</evidence>
<feature type="transmembrane region" description="Helical" evidence="1">
    <location>
        <begin position="87"/>
        <end position="108"/>
    </location>
</feature>
<dbReference type="GO" id="GO:0007186">
    <property type="term" value="P:G protein-coupled receptor signaling pathway"/>
    <property type="evidence" value="ECO:0007669"/>
    <property type="project" value="InterPro"/>
</dbReference>
<gene>
    <name evidence="3" type="ORF">BYL167_LOCUS12835</name>
    <name evidence="4" type="ORF">GIL414_LOCUS14542</name>
    <name evidence="5" type="ORF">SMN809_LOCUS15676</name>
</gene>
<evidence type="ECO:0000313" key="6">
    <source>
        <dbReference type="Proteomes" id="UP000676336"/>
    </source>
</evidence>
<dbReference type="AlphaFoldDB" id="A0A8S2PSB5"/>
<sequence length="202" mass="23653">WLVNTPVLRQGKKTVVLFVLYTIACCSCYILSIITINPVTDSNHYQTFANYFSLLFRCFVMLLFVFELKETTQEEKLLEKLQFFHHFGACCMVWFIYPTALIFIMSFITELYRVKLIISVVTLINFLSILIISYILFSPKTFINLPKIPFIKPDGEKLNKTTDKNGYHKTMLMEQDEDDEEQEEIEIYGPSHLLLNTSTQRS</sequence>
<dbReference type="Proteomes" id="UP000676336">
    <property type="component" value="Unassembled WGS sequence"/>
</dbReference>
<evidence type="ECO:0000259" key="2">
    <source>
        <dbReference type="Pfam" id="PF10192"/>
    </source>
</evidence>
<protein>
    <recommendedName>
        <fullName evidence="2">GPR180/TMEM145 transmembrane domain-containing protein</fullName>
    </recommendedName>
</protein>
<dbReference type="EMBL" id="CAJOBH010004316">
    <property type="protein sequence ID" value="CAF3985253.1"/>
    <property type="molecule type" value="Genomic_DNA"/>
</dbReference>